<organism evidence="3">
    <name type="scientific">Serpula lacrymans var. lacrymans (strain S7.9)</name>
    <name type="common">Dry rot fungus</name>
    <dbReference type="NCBI Taxonomy" id="578457"/>
    <lineage>
        <taxon>Eukaryota</taxon>
        <taxon>Fungi</taxon>
        <taxon>Dikarya</taxon>
        <taxon>Basidiomycota</taxon>
        <taxon>Agaricomycotina</taxon>
        <taxon>Agaricomycetes</taxon>
        <taxon>Agaricomycetidae</taxon>
        <taxon>Boletales</taxon>
        <taxon>Coniophorineae</taxon>
        <taxon>Serpulaceae</taxon>
        <taxon>Serpula</taxon>
    </lineage>
</organism>
<dbReference type="GeneID" id="18820438"/>
<evidence type="ECO:0000313" key="2">
    <source>
        <dbReference type="EMBL" id="EGO21598.1"/>
    </source>
</evidence>
<evidence type="ECO:0008006" key="4">
    <source>
        <dbReference type="Google" id="ProtNLM"/>
    </source>
</evidence>
<dbReference type="OrthoDB" id="2624237at2759"/>
<dbReference type="RefSeq" id="XP_007321384.1">
    <property type="nucleotide sequence ID" value="XM_007321322.1"/>
</dbReference>
<dbReference type="KEGG" id="sla:SERLADRAFT_474172"/>
<dbReference type="HOGENOM" id="CLU_2284250_0_0_1"/>
<proteinExistence type="predicted"/>
<feature type="non-terminal residue" evidence="2">
    <location>
        <position position="102"/>
    </location>
</feature>
<dbReference type="Proteomes" id="UP000008064">
    <property type="component" value="Unassembled WGS sequence"/>
</dbReference>
<evidence type="ECO:0000256" key="1">
    <source>
        <dbReference type="SAM" id="MobiDB-lite"/>
    </source>
</evidence>
<dbReference type="EMBL" id="GL945438">
    <property type="protein sequence ID" value="EGO21598.1"/>
    <property type="molecule type" value="Genomic_DNA"/>
</dbReference>
<evidence type="ECO:0000313" key="3">
    <source>
        <dbReference type="Proteomes" id="UP000008064"/>
    </source>
</evidence>
<dbReference type="AlphaFoldDB" id="F8P4R1"/>
<name>F8P4R1_SERL9</name>
<sequence>MDAAEDTETLIALVSSLLTIPVPHQSLILDSLVQCNGDVQAAADIINNTDRKDKERQRTPPSRRKRRAFDLDGWLKPFSMADSNAEGTPDRKKRVKEDVDDA</sequence>
<accession>F8P4R1</accession>
<protein>
    <recommendedName>
        <fullName evidence="4">CUE domain-containing protein</fullName>
    </recommendedName>
</protein>
<reference evidence="3" key="1">
    <citation type="journal article" date="2011" name="Science">
        <title>The plant cell wall-decomposing machinery underlies the functional diversity of forest fungi.</title>
        <authorList>
            <person name="Eastwood D.C."/>
            <person name="Floudas D."/>
            <person name="Binder M."/>
            <person name="Majcherczyk A."/>
            <person name="Schneider P."/>
            <person name="Aerts A."/>
            <person name="Asiegbu F.O."/>
            <person name="Baker S.E."/>
            <person name="Barry K."/>
            <person name="Bendiksby M."/>
            <person name="Blumentritt M."/>
            <person name="Coutinho P.M."/>
            <person name="Cullen D."/>
            <person name="de Vries R.P."/>
            <person name="Gathman A."/>
            <person name="Goodell B."/>
            <person name="Henrissat B."/>
            <person name="Ihrmark K."/>
            <person name="Kauserud H."/>
            <person name="Kohler A."/>
            <person name="LaButti K."/>
            <person name="Lapidus A."/>
            <person name="Lavin J.L."/>
            <person name="Lee Y.-H."/>
            <person name="Lindquist E."/>
            <person name="Lilly W."/>
            <person name="Lucas S."/>
            <person name="Morin E."/>
            <person name="Murat C."/>
            <person name="Oguiza J.A."/>
            <person name="Park J."/>
            <person name="Pisabarro A.G."/>
            <person name="Riley R."/>
            <person name="Rosling A."/>
            <person name="Salamov A."/>
            <person name="Schmidt O."/>
            <person name="Schmutz J."/>
            <person name="Skrede I."/>
            <person name="Stenlid J."/>
            <person name="Wiebenga A."/>
            <person name="Xie X."/>
            <person name="Kuees U."/>
            <person name="Hibbett D.S."/>
            <person name="Hoffmeister D."/>
            <person name="Hoegberg N."/>
            <person name="Martin F."/>
            <person name="Grigoriev I.V."/>
            <person name="Watkinson S.C."/>
        </authorList>
    </citation>
    <scope>NUCLEOTIDE SEQUENCE [LARGE SCALE GENOMIC DNA]</scope>
    <source>
        <strain evidence="3">S7.9</strain>
    </source>
</reference>
<feature type="region of interest" description="Disordered" evidence="1">
    <location>
        <begin position="46"/>
        <end position="102"/>
    </location>
</feature>
<feature type="compositionally biased region" description="Basic and acidic residues" evidence="1">
    <location>
        <begin position="49"/>
        <end position="58"/>
    </location>
</feature>
<gene>
    <name evidence="2" type="ORF">SERLADRAFT_474172</name>
</gene>